<comment type="caution">
    <text evidence="2">The sequence shown here is derived from an EMBL/GenBank/DDBJ whole genome shotgun (WGS) entry which is preliminary data.</text>
</comment>
<feature type="domain" description="Right handed beta helix" evidence="1">
    <location>
        <begin position="382"/>
        <end position="510"/>
    </location>
</feature>
<dbReference type="PANTHER" id="PTHR36453">
    <property type="entry name" value="SECRETED PROTEIN-RELATED"/>
    <property type="match status" value="1"/>
</dbReference>
<accession>A0A926HXC6</accession>
<organism evidence="2 3">
    <name type="scientific">Bianquea renquensis</name>
    <dbReference type="NCBI Taxonomy" id="2763661"/>
    <lineage>
        <taxon>Bacteria</taxon>
        <taxon>Bacillati</taxon>
        <taxon>Bacillota</taxon>
        <taxon>Clostridia</taxon>
        <taxon>Eubacteriales</taxon>
        <taxon>Bianqueaceae</taxon>
        <taxon>Bianquea</taxon>
    </lineage>
</organism>
<evidence type="ECO:0000259" key="1">
    <source>
        <dbReference type="Pfam" id="PF13229"/>
    </source>
</evidence>
<dbReference type="RefSeq" id="WP_249289725.1">
    <property type="nucleotide sequence ID" value="NZ_JACRSQ010000011.1"/>
</dbReference>
<dbReference type="PANTHER" id="PTHR36453:SF1">
    <property type="entry name" value="RIGHT HANDED BETA HELIX DOMAIN-CONTAINING PROTEIN"/>
    <property type="match status" value="1"/>
</dbReference>
<dbReference type="InterPro" id="IPR012334">
    <property type="entry name" value="Pectin_lyas_fold"/>
</dbReference>
<dbReference type="Gene3D" id="2.160.20.10">
    <property type="entry name" value="Single-stranded right-handed beta-helix, Pectin lyase-like"/>
    <property type="match status" value="1"/>
</dbReference>
<dbReference type="SUPFAM" id="SSF51126">
    <property type="entry name" value="Pectin lyase-like"/>
    <property type="match status" value="1"/>
</dbReference>
<name>A0A926HXC6_9FIRM</name>
<dbReference type="EMBL" id="JACRSQ010000011">
    <property type="protein sequence ID" value="MBC8543632.1"/>
    <property type="molecule type" value="Genomic_DNA"/>
</dbReference>
<dbReference type="InterPro" id="IPR039448">
    <property type="entry name" value="Beta_helix"/>
</dbReference>
<dbReference type="InterPro" id="IPR006626">
    <property type="entry name" value="PbH1"/>
</dbReference>
<proteinExistence type="predicted"/>
<dbReference type="AlphaFoldDB" id="A0A926HXC6"/>
<dbReference type="SMART" id="SM00710">
    <property type="entry name" value="PbH1"/>
    <property type="match status" value="5"/>
</dbReference>
<evidence type="ECO:0000313" key="2">
    <source>
        <dbReference type="EMBL" id="MBC8543632.1"/>
    </source>
</evidence>
<dbReference type="Pfam" id="PF13229">
    <property type="entry name" value="Beta_helix"/>
    <property type="match status" value="2"/>
</dbReference>
<dbReference type="InterPro" id="IPR011050">
    <property type="entry name" value="Pectin_lyase_fold/virulence"/>
</dbReference>
<keyword evidence="3" id="KW-1185">Reference proteome</keyword>
<gene>
    <name evidence="2" type="ORF">H8730_08755</name>
</gene>
<dbReference type="Proteomes" id="UP000657006">
    <property type="component" value="Unassembled WGS sequence"/>
</dbReference>
<reference evidence="2" key="1">
    <citation type="submission" date="2020-08" db="EMBL/GenBank/DDBJ databases">
        <title>Genome public.</title>
        <authorList>
            <person name="Liu C."/>
            <person name="Sun Q."/>
        </authorList>
    </citation>
    <scope>NUCLEOTIDE SEQUENCE</scope>
    <source>
        <strain evidence="2">NSJ-32</strain>
    </source>
</reference>
<evidence type="ECO:0000313" key="3">
    <source>
        <dbReference type="Proteomes" id="UP000657006"/>
    </source>
</evidence>
<protein>
    <submittedName>
        <fullName evidence="2">Right-handed parallel beta-helix repeat-containing protein</fullName>
    </submittedName>
</protein>
<feature type="domain" description="Right handed beta helix" evidence="1">
    <location>
        <begin position="276"/>
        <end position="380"/>
    </location>
</feature>
<sequence length="790" mass="89279">MKEFRLTPEDGIDGLRQALSELNGQGAEILLTKGIYYVEDSIAIGKDQSHVTIRGEEGTRIVGGRKLSGWHKVERLEVLERLDETARDKVYVCDLAANGVKDPGHFSRRGFGGDSEPAHGELYLDGEPMFVAQYPKRGTYLPISGYEREIINECEEAIGDPEYGFYYDDPRPRRWKSYDNLWVHGYWCWDWANSYEHVTQLDAEKGIVKLKEIPKGKVRGFKPNQRFYFLNILEEVNQLGDYYVDTEAMLLYFYPEALGDESELLFSTLDTPMFSLSECEGVVIRDLQLECMRERALYAVDSSNIRVTDCCLRGIGNTALDMEGGENNTICGCTIYNCGDGGIRIVGGDRMTLTPAGSRVTNNHIYKVALWSRCYKPAISPNGVGIDITHNLIHDCPHIAILYSGNDMRIEDNEIYSVCLETGDAGAIYSGRDVTFRGNHVSHNYIHHLGGVGMGTMGIYNDDVLSGTIMEDNFFYEVGRAVMLGGGVDYVVRNNVFVKCYPAIAMDSRAAHTEFFWTPCYEEQRGKLYDGVQSFLHANDPAVTLDCTKSPYIDRYPEIQHLVDIYESGEELTASAEFSRNVFCTKPMFRYSYNRRDAGFEHMMDCGEPTELSQDELSVLFDMRHIVRPTWSAGKGDWRFAKNYMAFPSDFVDAEWGIIGIRPDSKAMETGYQPVEFDSIGLVEEERKVATPKVWSCLLYPYRSETRKLTLGLWNAGDEAVQVEMHLTSSNPNVNLYDRTVLATLQAGEKTFLEVGDLGEEEIFCVEARSATPGVRPARAENIMGNWNRF</sequence>